<name>A0A7T0BWG1_9BACT</name>
<dbReference type="KEGG" id="nli:G3M70_09840"/>
<keyword evidence="1" id="KW-0808">Transferase</keyword>
<organism evidence="1 2">
    <name type="scientific">Candidatus Nitronauta litoralis</name>
    <dbReference type="NCBI Taxonomy" id="2705533"/>
    <lineage>
        <taxon>Bacteria</taxon>
        <taxon>Pseudomonadati</taxon>
        <taxon>Nitrospinota/Tectimicrobiota group</taxon>
        <taxon>Nitrospinota</taxon>
        <taxon>Nitrospinia</taxon>
        <taxon>Nitrospinales</taxon>
        <taxon>Nitrospinaceae</taxon>
        <taxon>Candidatus Nitronauta</taxon>
    </lineage>
</organism>
<dbReference type="Proteomes" id="UP000594688">
    <property type="component" value="Chromosome"/>
</dbReference>
<sequence length="363" mass="42038">MRLAYINLVTSNFKGQSHSILSKINLQAKVARKLELPFDFYWLPKETNAEDDQYTYLNIKPVGGNSRLGIRFNQARAVNKLTNKYERVILRYPLVDPLLFLLIRNKDRIILEHHTKELEELQTTGDVRLQFEKWLGGCWIKSFRALIAVTPEILEYEIKRSNFSGPTRFFPNSIDLDSYQSFERIPSSKEEMPVQVVMVSTYFSKWQGLDILLDQIEDNTDLPPFELHLAGKIDPDSLLRCKRQARIKYHETLTSEQLFELYQSMDLGIGSLAVTKKGMTQATALKVREYLAAGLPLVLNYDDPAIPKDFPYVLYQEQFNFRETLEFARQHRATQGKIIREAAIPLIDSKVVTGNLYEFCINT</sequence>
<accession>A0A7T0BWG1</accession>
<gene>
    <name evidence="1" type="ORF">G3M70_09840</name>
</gene>
<evidence type="ECO:0000313" key="2">
    <source>
        <dbReference type="Proteomes" id="UP000594688"/>
    </source>
</evidence>
<evidence type="ECO:0000313" key="1">
    <source>
        <dbReference type="EMBL" id="QPJ62154.1"/>
    </source>
</evidence>
<protein>
    <submittedName>
        <fullName evidence="1">Glycosyltransferase family 4 protein</fullName>
    </submittedName>
</protein>
<dbReference type="GO" id="GO:0016740">
    <property type="term" value="F:transferase activity"/>
    <property type="evidence" value="ECO:0007669"/>
    <property type="project" value="UniProtKB-KW"/>
</dbReference>
<dbReference type="EMBL" id="CP048685">
    <property type="protein sequence ID" value="QPJ62154.1"/>
    <property type="molecule type" value="Genomic_DNA"/>
</dbReference>
<proteinExistence type="predicted"/>
<dbReference type="AlphaFoldDB" id="A0A7T0BWG1"/>
<dbReference type="SUPFAM" id="SSF53756">
    <property type="entry name" value="UDP-Glycosyltransferase/glycogen phosphorylase"/>
    <property type="match status" value="1"/>
</dbReference>
<reference evidence="1 2" key="1">
    <citation type="submission" date="2020-02" db="EMBL/GenBank/DDBJ databases">
        <title>Genomic and physiological characterization of two novel Nitrospinaceae genera.</title>
        <authorList>
            <person name="Mueller A.J."/>
            <person name="Jung M.-Y."/>
            <person name="Strachan C.R."/>
            <person name="Herbold C.W."/>
            <person name="Kirkegaard R.H."/>
            <person name="Daims H."/>
        </authorList>
    </citation>
    <scope>NUCLEOTIDE SEQUENCE [LARGE SCALE GENOMIC DNA]</scope>
    <source>
        <strain evidence="1">EB</strain>
    </source>
</reference>
<dbReference type="Gene3D" id="3.40.50.2000">
    <property type="entry name" value="Glycogen Phosphorylase B"/>
    <property type="match status" value="1"/>
</dbReference>